<dbReference type="HOGENOM" id="CLU_2245493_0_0_3"/>
<evidence type="ECO:0000256" key="1">
    <source>
        <dbReference type="SAM" id="MobiDB-lite"/>
    </source>
</evidence>
<accession>K9YPI6</accession>
<gene>
    <name evidence="2" type="ORF">Dacsa_0028</name>
</gene>
<reference evidence="2" key="1">
    <citation type="submission" date="2012-04" db="EMBL/GenBank/DDBJ databases">
        <title>Finished genome of Dactylococcopsis salina PCC 8305.</title>
        <authorList>
            <consortium name="US DOE Joint Genome Institute"/>
            <person name="Gugger M."/>
            <person name="Coursin T."/>
            <person name="Rippka R."/>
            <person name="Tandeau De Marsac N."/>
            <person name="Huntemann M."/>
            <person name="Wei C.-L."/>
            <person name="Han J."/>
            <person name="Detter J.C."/>
            <person name="Han C."/>
            <person name="Tapia R."/>
            <person name="Daligault H."/>
            <person name="Chen A."/>
            <person name="Krypides N."/>
            <person name="Mavromatis K."/>
            <person name="Markowitz V."/>
            <person name="Szeto E."/>
            <person name="Ivanova N."/>
            <person name="Ovchinnikova G."/>
            <person name="Pagani I."/>
            <person name="Pati A."/>
            <person name="Goodwin L."/>
            <person name="Peters L."/>
            <person name="Pitluck S."/>
            <person name="Woyke T."/>
            <person name="Kerfeld C."/>
        </authorList>
    </citation>
    <scope>NUCLEOTIDE SEQUENCE [LARGE SCALE GENOMIC DNA]</scope>
    <source>
        <strain evidence="2">PCC 8305</strain>
    </source>
</reference>
<dbReference type="InterPro" id="IPR015919">
    <property type="entry name" value="Cadherin-like_sf"/>
</dbReference>
<protein>
    <recommendedName>
        <fullName evidence="4">Cadherin domain-containing protein</fullName>
    </recommendedName>
</protein>
<feature type="region of interest" description="Disordered" evidence="1">
    <location>
        <begin position="1"/>
        <end position="34"/>
    </location>
</feature>
<dbReference type="GO" id="GO:0016020">
    <property type="term" value="C:membrane"/>
    <property type="evidence" value="ECO:0007669"/>
    <property type="project" value="InterPro"/>
</dbReference>
<dbReference type="EMBL" id="CP003944">
    <property type="protein sequence ID" value="AFZ48851.1"/>
    <property type="molecule type" value="Genomic_DNA"/>
</dbReference>
<feature type="compositionally biased region" description="Basic and acidic residues" evidence="1">
    <location>
        <begin position="1"/>
        <end position="16"/>
    </location>
</feature>
<keyword evidence="3" id="KW-1185">Reference proteome</keyword>
<evidence type="ECO:0000313" key="3">
    <source>
        <dbReference type="Proteomes" id="UP000010482"/>
    </source>
</evidence>
<proteinExistence type="predicted"/>
<dbReference type="Proteomes" id="UP000010482">
    <property type="component" value="Chromosome"/>
</dbReference>
<dbReference type="GO" id="GO:0005509">
    <property type="term" value="F:calcium ion binding"/>
    <property type="evidence" value="ECO:0007669"/>
    <property type="project" value="InterPro"/>
</dbReference>
<dbReference type="Gene3D" id="2.60.40.60">
    <property type="entry name" value="Cadherins"/>
    <property type="match status" value="1"/>
</dbReference>
<evidence type="ECO:0000313" key="2">
    <source>
        <dbReference type="EMBL" id="AFZ48851.1"/>
    </source>
</evidence>
<dbReference type="SUPFAM" id="SSF49313">
    <property type="entry name" value="Cadherin-like"/>
    <property type="match status" value="1"/>
</dbReference>
<dbReference type="RefSeq" id="WP_015227864.1">
    <property type="nucleotide sequence ID" value="NC_019780.1"/>
</dbReference>
<name>K9YPI6_DACS8</name>
<dbReference type="STRING" id="13035.Dacsa_0028"/>
<sequence length="104" mass="11678">MKSRNSDKRIGKEDFRQNFPIQFPPGAGNTQSSIFSRFEDTPNFEQAPYIIDHQQPLITVADTSDLDFETTPTFNFEVVVRDRAAGDAPGRTDQVDVTVNLSVL</sequence>
<evidence type="ECO:0008006" key="4">
    <source>
        <dbReference type="Google" id="ProtNLM"/>
    </source>
</evidence>
<dbReference type="AlphaFoldDB" id="K9YPI6"/>
<organism evidence="2 3">
    <name type="scientific">Dactylococcopsis salina (strain PCC 8305)</name>
    <name type="common">Myxobactron salinum</name>
    <dbReference type="NCBI Taxonomy" id="13035"/>
    <lineage>
        <taxon>Bacteria</taxon>
        <taxon>Bacillati</taxon>
        <taxon>Cyanobacteriota</taxon>
        <taxon>Cyanophyceae</taxon>
        <taxon>Nodosilineales</taxon>
        <taxon>Cymatolegaceae</taxon>
        <taxon>Dactylococcopsis</taxon>
    </lineage>
</organism>
<dbReference type="KEGG" id="dsl:Dacsa_0028"/>